<dbReference type="Pfam" id="PF13699">
    <property type="entry name" value="eCIS_core"/>
    <property type="match status" value="1"/>
</dbReference>
<gene>
    <name evidence="3" type="ORF">C6Y14_19705</name>
</gene>
<dbReference type="EMBL" id="PYBJ01000013">
    <property type="protein sequence ID" value="PSM41519.1"/>
    <property type="molecule type" value="Genomic_DNA"/>
</dbReference>
<feature type="compositionally biased region" description="Basic and acidic residues" evidence="1">
    <location>
        <begin position="9"/>
        <end position="27"/>
    </location>
</feature>
<evidence type="ECO:0000259" key="2">
    <source>
        <dbReference type="Pfam" id="PF13699"/>
    </source>
</evidence>
<proteinExistence type="predicted"/>
<feature type="region of interest" description="Disordered" evidence="1">
    <location>
        <begin position="1"/>
        <end position="29"/>
    </location>
</feature>
<organism evidence="3 4">
    <name type="scientific">Streptomyces dioscori</name>
    <dbReference type="NCBI Taxonomy" id="2109333"/>
    <lineage>
        <taxon>Bacteria</taxon>
        <taxon>Bacillati</taxon>
        <taxon>Actinomycetota</taxon>
        <taxon>Actinomycetes</taxon>
        <taxon>Kitasatosporales</taxon>
        <taxon>Streptomycetaceae</taxon>
        <taxon>Streptomyces</taxon>
        <taxon>Streptomyces aurantiacus group</taxon>
    </lineage>
</organism>
<accession>A0A2P8Q5K6</accession>
<dbReference type="Gene3D" id="3.40.390.10">
    <property type="entry name" value="Collagenase (Catalytic Domain)"/>
    <property type="match status" value="1"/>
</dbReference>
<keyword evidence="4" id="KW-1185">Reference proteome</keyword>
<feature type="domain" description="eCIS core" evidence="2">
    <location>
        <begin position="90"/>
        <end position="154"/>
    </location>
</feature>
<protein>
    <recommendedName>
        <fullName evidence="2">eCIS core domain-containing protein</fullName>
    </recommendedName>
</protein>
<evidence type="ECO:0000256" key="1">
    <source>
        <dbReference type="SAM" id="MobiDB-lite"/>
    </source>
</evidence>
<dbReference type="Proteomes" id="UP000240429">
    <property type="component" value="Unassembled WGS sequence"/>
</dbReference>
<dbReference type="InterPro" id="IPR024079">
    <property type="entry name" value="MetalloPept_cat_dom_sf"/>
</dbReference>
<name>A0A2P8Q5K6_9ACTN</name>
<feature type="region of interest" description="Disordered" evidence="1">
    <location>
        <begin position="185"/>
        <end position="213"/>
    </location>
</feature>
<sequence>MEGNVMRAQEAEADKAGGDQVKIRPTTDRGTTADRILALQSAAGNAAVTQAVQRRQHQHGAGCGHTPDEQRDLVDQVVKSPGSRMNGSLLQETASWFQGEDFSTVKLHTDTVALQSAKAIGARAYTAGENVVWDGKDKPTLIHELQHVKDQRQGAVPGTDNGAGMKMSSQGDWGEKRAEAIEAQARSGAAPVQRAAAPENATEKSGARPAAGGHAIQRAIWTFNGSTRTHHAMGQNSGMWFDSNGQTRTTADLQVDSTSLRHGDKYDDVTRQLHSSGAVDITKRGTIADHRYPQRENRTRKAVVEAQEKMAAAQALLSSAGGAPSGLLLQALKSAFPLFQAATPQQIGELVPRISEVLRRVQVGLNSQGAQIALVGQPSMLDTSARGAAASGAAGWVDPSTKDYMSRLNPDYMKSEELPSMDSGRTGAINLREEGEVAWYVIHEATHRFAGTLDYQYSSYDHELSEDAAQAGLATVLDPATAAAQDAAMLGKRVARDPGTYTGGNETQRPQRQENWYAMGRRALMNADSYAHFVMTATGSPIPRS</sequence>
<comment type="caution">
    <text evidence="3">The sequence shown here is derived from an EMBL/GenBank/DDBJ whole genome shotgun (WGS) entry which is preliminary data.</text>
</comment>
<dbReference type="AlphaFoldDB" id="A0A2P8Q5K6"/>
<dbReference type="GO" id="GO:0008237">
    <property type="term" value="F:metallopeptidase activity"/>
    <property type="evidence" value="ECO:0007669"/>
    <property type="project" value="InterPro"/>
</dbReference>
<reference evidence="3 4" key="1">
    <citation type="submission" date="2018-03" db="EMBL/GenBank/DDBJ databases">
        <title>Streptomyces dioscori sp. nov., a novel endophytic actinobacterium isolated from bulbil of Dioscorea bulbifera L.</title>
        <authorList>
            <person name="Zhikuan W."/>
        </authorList>
    </citation>
    <scope>NUCLEOTIDE SEQUENCE [LARGE SCALE GENOMIC DNA]</scope>
    <source>
        <strain evidence="3 4">A217</strain>
    </source>
</reference>
<evidence type="ECO:0000313" key="4">
    <source>
        <dbReference type="Proteomes" id="UP000240429"/>
    </source>
</evidence>
<dbReference type="InterPro" id="IPR025295">
    <property type="entry name" value="eCIS_core_dom"/>
</dbReference>
<evidence type="ECO:0000313" key="3">
    <source>
        <dbReference type="EMBL" id="PSM41519.1"/>
    </source>
</evidence>